<gene>
    <name evidence="1" type="ORF">ASN_1817</name>
</gene>
<dbReference type="Proteomes" id="UP000056109">
    <property type="component" value="Chromosome I"/>
</dbReference>
<keyword evidence="2" id="KW-1185">Reference proteome</keyword>
<evidence type="ECO:0000313" key="1">
    <source>
        <dbReference type="EMBL" id="CEF41149.1"/>
    </source>
</evidence>
<sequence length="74" mass="8110">MIRQKSAGNQERQKMNYTQIAISAVEALVQNGPTIVEDISALLKPLKEGREPTADEWAFARQQLDAANEAVQAG</sequence>
<name>A0A0U5FN15_9PROT</name>
<dbReference type="EMBL" id="LN606600">
    <property type="protein sequence ID" value="CEF41149.1"/>
    <property type="molecule type" value="Genomic_DNA"/>
</dbReference>
<dbReference type="AlphaFoldDB" id="A0A0U5FN15"/>
<protein>
    <submittedName>
        <fullName evidence="1">Uncharacterized protein</fullName>
    </submittedName>
</protein>
<accession>A0A0U5FN15</accession>
<evidence type="ECO:0000313" key="2">
    <source>
        <dbReference type="Proteomes" id="UP000056109"/>
    </source>
</evidence>
<proteinExistence type="predicted"/>
<reference evidence="2" key="1">
    <citation type="submission" date="2014-09" db="EMBL/GenBank/DDBJ databases">
        <authorList>
            <person name="Illeghems K.G."/>
        </authorList>
    </citation>
    <scope>NUCLEOTIDE SEQUENCE [LARGE SCALE GENOMIC DNA]</scope>
    <source>
        <strain evidence="2">108B</strain>
    </source>
</reference>
<organism evidence="1 2">
    <name type="scientific">Acetobacter senegalensis</name>
    <dbReference type="NCBI Taxonomy" id="446692"/>
    <lineage>
        <taxon>Bacteria</taxon>
        <taxon>Pseudomonadati</taxon>
        <taxon>Pseudomonadota</taxon>
        <taxon>Alphaproteobacteria</taxon>
        <taxon>Acetobacterales</taxon>
        <taxon>Acetobacteraceae</taxon>
        <taxon>Acetobacter</taxon>
    </lineage>
</organism>
<dbReference type="PATRIC" id="fig|446692.3.peg.1864"/>
<dbReference type="KEGG" id="asz:ASN_1817"/>